<dbReference type="InterPro" id="IPR036047">
    <property type="entry name" value="F-box-like_dom_sf"/>
</dbReference>
<evidence type="ECO:0000259" key="1">
    <source>
        <dbReference type="PROSITE" id="PS50181"/>
    </source>
</evidence>
<feature type="domain" description="F-box" evidence="1">
    <location>
        <begin position="3"/>
        <end position="49"/>
    </location>
</feature>
<proteinExistence type="predicted"/>
<protein>
    <recommendedName>
        <fullName evidence="1">F-box domain-containing protein</fullName>
    </recommendedName>
</protein>
<dbReference type="Gene3D" id="1.20.1280.50">
    <property type="match status" value="1"/>
</dbReference>
<keyword evidence="3" id="KW-1185">Reference proteome</keyword>
<dbReference type="InterPro" id="IPR001810">
    <property type="entry name" value="F-box_dom"/>
</dbReference>
<dbReference type="Proteomes" id="UP000077315">
    <property type="component" value="Unassembled WGS sequence"/>
</dbReference>
<evidence type="ECO:0000313" key="3">
    <source>
        <dbReference type="Proteomes" id="UP000077315"/>
    </source>
</evidence>
<evidence type="ECO:0000313" key="2">
    <source>
        <dbReference type="EMBL" id="OAD69810.1"/>
    </source>
</evidence>
<dbReference type="RefSeq" id="XP_018287850.1">
    <property type="nucleotide sequence ID" value="XM_018432199.1"/>
</dbReference>
<organism evidence="2 3">
    <name type="scientific">Phycomyces blakesleeanus (strain ATCC 8743b / DSM 1359 / FGSC 10004 / NBRC 33097 / NRRL 1555)</name>
    <dbReference type="NCBI Taxonomy" id="763407"/>
    <lineage>
        <taxon>Eukaryota</taxon>
        <taxon>Fungi</taxon>
        <taxon>Fungi incertae sedis</taxon>
        <taxon>Mucoromycota</taxon>
        <taxon>Mucoromycotina</taxon>
        <taxon>Mucoromycetes</taxon>
        <taxon>Mucorales</taxon>
        <taxon>Phycomycetaceae</taxon>
        <taxon>Phycomyces</taxon>
    </lineage>
</organism>
<dbReference type="PROSITE" id="PS50181">
    <property type="entry name" value="FBOX"/>
    <property type="match status" value="1"/>
</dbReference>
<gene>
    <name evidence="2" type="ORF">PHYBLDRAFT_148993</name>
</gene>
<accession>A0A163D9S9</accession>
<dbReference type="SUPFAM" id="SSF52047">
    <property type="entry name" value="RNI-like"/>
    <property type="match status" value="1"/>
</dbReference>
<dbReference type="SUPFAM" id="SSF81383">
    <property type="entry name" value="F-box domain"/>
    <property type="match status" value="1"/>
</dbReference>
<dbReference type="Gene3D" id="3.80.10.10">
    <property type="entry name" value="Ribonuclease Inhibitor"/>
    <property type="match status" value="1"/>
</dbReference>
<reference evidence="3" key="1">
    <citation type="submission" date="2015-06" db="EMBL/GenBank/DDBJ databases">
        <title>Expansion of signal transduction pathways in fungi by whole-genome duplication.</title>
        <authorList>
            <consortium name="DOE Joint Genome Institute"/>
            <person name="Corrochano L.M."/>
            <person name="Kuo A."/>
            <person name="Marcet-Houben M."/>
            <person name="Polaino S."/>
            <person name="Salamov A."/>
            <person name="Villalobos J.M."/>
            <person name="Alvarez M.I."/>
            <person name="Avalos J."/>
            <person name="Benito E.P."/>
            <person name="Benoit I."/>
            <person name="Burger G."/>
            <person name="Camino L.P."/>
            <person name="Canovas D."/>
            <person name="Cerda-Olmedo E."/>
            <person name="Cheng J.-F."/>
            <person name="Dominguez A."/>
            <person name="Elias M."/>
            <person name="Eslava A.P."/>
            <person name="Glaser F."/>
            <person name="Grimwood J."/>
            <person name="Gutierrez G."/>
            <person name="Heitman J."/>
            <person name="Henrissat B."/>
            <person name="Iturriaga E.A."/>
            <person name="Lang B.F."/>
            <person name="Lavin J.L."/>
            <person name="Lee S."/>
            <person name="Li W."/>
            <person name="Lindquist E."/>
            <person name="Lopez-Garcia S."/>
            <person name="Luque E.M."/>
            <person name="Marcos A.T."/>
            <person name="Martin J."/>
            <person name="McCluskey K."/>
            <person name="Medina H.R."/>
            <person name="Miralles-Duran A."/>
            <person name="Miyazaki A."/>
            <person name="Munoz-Torres E."/>
            <person name="Oguiza J.A."/>
            <person name="Ohm R."/>
            <person name="Olmedo M."/>
            <person name="Orejas M."/>
            <person name="Ortiz-Castellanos L."/>
            <person name="Pisabarro A.G."/>
            <person name="Rodriguez-Romero J."/>
            <person name="Ruiz-Herrera J."/>
            <person name="Ruiz-Vazquez R."/>
            <person name="Sanz C."/>
            <person name="Schackwitz W."/>
            <person name="Schmutz J."/>
            <person name="Shahriari M."/>
            <person name="Shelest E."/>
            <person name="Silva-Franco F."/>
            <person name="Soanes D."/>
            <person name="Syed K."/>
            <person name="Tagua V.G."/>
            <person name="Talbot N.J."/>
            <person name="Thon M."/>
            <person name="De vries R.P."/>
            <person name="Wiebenga A."/>
            <person name="Yadav J.S."/>
            <person name="Braun E.L."/>
            <person name="Baker S."/>
            <person name="Garre V."/>
            <person name="Horwitz B."/>
            <person name="Torres-Martinez S."/>
            <person name="Idnurm A."/>
            <person name="Herrera-Estrella A."/>
            <person name="Gabaldon T."/>
            <person name="Grigoriev I.V."/>
        </authorList>
    </citation>
    <scope>NUCLEOTIDE SEQUENCE [LARGE SCALE GENOMIC DNA]</scope>
    <source>
        <strain evidence="3">NRRL 1555(-)</strain>
    </source>
</reference>
<dbReference type="STRING" id="763407.A0A163D9S9"/>
<sequence>MGMTSLQNLPSELLFNCLSWLPLRDLATTRTVSITLQHFCDDPFFWRHLWLEPPEKPSKSIALWQLPDLKALIEPHLEHIQSIRIRGVRDNIVRYILNNCPNLEELTICGWTTLSDHAFKFTQPLSSLRRLELVGAANQTNFTSLDATTLGRLLTRCPGLTELLLGCQVHIHAPTFITLLKSTSCLPLRFLTLATRRTWSSQHLADLMILCPRLECVSLLSAAAAGFNIKEKDTLGVHSWIAEKHHLSVAHPDTRLDEDDWTGVLAEDVTLHRSLFC</sequence>
<name>A0A163D9S9_PHYB8</name>
<dbReference type="GeneID" id="28993105"/>
<dbReference type="InterPro" id="IPR032675">
    <property type="entry name" value="LRR_dom_sf"/>
</dbReference>
<dbReference type="VEuPathDB" id="FungiDB:PHYBLDRAFT_148993"/>
<dbReference type="OrthoDB" id="550575at2759"/>
<dbReference type="EMBL" id="KV440990">
    <property type="protein sequence ID" value="OAD69810.1"/>
    <property type="molecule type" value="Genomic_DNA"/>
</dbReference>
<dbReference type="AlphaFoldDB" id="A0A163D9S9"/>
<dbReference type="Pfam" id="PF00646">
    <property type="entry name" value="F-box"/>
    <property type="match status" value="1"/>
</dbReference>
<dbReference type="SMART" id="SM00256">
    <property type="entry name" value="FBOX"/>
    <property type="match status" value="1"/>
</dbReference>
<dbReference type="InParanoid" id="A0A163D9S9"/>